<organism evidence="1 2">
    <name type="scientific">Pseudoalteromonas amylolytica</name>
    <dbReference type="NCBI Taxonomy" id="1859457"/>
    <lineage>
        <taxon>Bacteria</taxon>
        <taxon>Pseudomonadati</taxon>
        <taxon>Pseudomonadota</taxon>
        <taxon>Gammaproteobacteria</taxon>
        <taxon>Alteromonadales</taxon>
        <taxon>Pseudoalteromonadaceae</taxon>
        <taxon>Pseudoalteromonas</taxon>
    </lineage>
</organism>
<proteinExistence type="predicted"/>
<evidence type="ECO:0000313" key="2">
    <source>
        <dbReference type="Proteomes" id="UP000179786"/>
    </source>
</evidence>
<protein>
    <submittedName>
        <fullName evidence="1">Uncharacterized protein</fullName>
    </submittedName>
</protein>
<name>A0A1S1N1Z4_9GAMM</name>
<keyword evidence="2" id="KW-1185">Reference proteome</keyword>
<dbReference type="EMBL" id="MKJU01000022">
    <property type="protein sequence ID" value="OHU92205.1"/>
    <property type="molecule type" value="Genomic_DNA"/>
</dbReference>
<gene>
    <name evidence="1" type="ORF">BET10_07760</name>
</gene>
<dbReference type="STRING" id="1859457.BET10_07760"/>
<reference evidence="1 2" key="1">
    <citation type="submission" date="2016-09" db="EMBL/GenBank/DDBJ databases">
        <title>Pseudoalteromonas amylolytica sp. nov., isolated from the surface seawater.</title>
        <authorList>
            <person name="Wu Y.-H."/>
            <person name="Cheng H."/>
            <person name="Jin X.-B."/>
            <person name="Wang C.-S."/>
            <person name="Xu X.-W."/>
        </authorList>
    </citation>
    <scope>NUCLEOTIDE SEQUENCE [LARGE SCALE GENOMIC DNA]</scope>
    <source>
        <strain evidence="1 2">JW1</strain>
    </source>
</reference>
<dbReference type="RefSeq" id="WP_070984008.1">
    <property type="nucleotide sequence ID" value="NZ_MKJU01000022.1"/>
</dbReference>
<dbReference type="AlphaFoldDB" id="A0A1S1N1Z4"/>
<sequence>MLWLASIFYNWVSNAKPLMATQGNETRSKVHWLSEHKPLIYTFSPTRTESIRILSNAILGQVQSHQQSVDYAIDYALLDKQQRVIYRATYHHTANATQDNEQQKAKQIIEQRESLSVSSGQSFYINNARFSDATAIALSLRSEGQTIKGVVARVHAKTNVKVEDSMSAWLKYPLSWRARISHYHTLGPNAVSEEEIANAVRYDWNKLAPQGVPGVDFDSDTLYEMLPYNILGNDFPNNPVNQDAFYTDSELSASLKVDTSQDIYFVSEQATQLRLTWYDLEEISPPLVLHPEHTATANLYKLALIKPGMINMSSNRTVVSKWYYQNMQPVTPLHSLYYQIDKGSDVKYSTVPNSDLKFDFRANQTSQVVVKLYNSKGEVIDQFSISITPNLSQFDRIILADTTRAKVSDSQPWYIRNLSKEAAYLRVYSNKQVLVKLQTRQAHFHYQDTLCKPACSVSTGNVTEIPAWFAQKADNDHALKSQGKTSKVRLFLAPPALQNKDSFYSSKELTAQLPVSNTALVNTSQPYYRALLEPKTFHFKKLADGNTFKQLQQSLTADQTLIVQRSTPPYIQELKANLISAAQAADEQGVTLYLNHGLNRHWAKQRLFLLKADKTLTLSFNTLPQSVVVKAYVASQTDRAIELNYRLKGVFHNTPVHTYSIARKRLLLHPSDFTQAFMLHPTIGRLTPYPNVTVPINDDIKQLEQLVIHSDTDIWINIIDEYAQQPKRLNWWLDEDT</sequence>
<dbReference type="OrthoDB" id="6315401at2"/>
<dbReference type="Proteomes" id="UP000179786">
    <property type="component" value="Unassembled WGS sequence"/>
</dbReference>
<evidence type="ECO:0000313" key="1">
    <source>
        <dbReference type="EMBL" id="OHU92205.1"/>
    </source>
</evidence>
<accession>A0A1S1N1Z4</accession>
<comment type="caution">
    <text evidence="1">The sequence shown here is derived from an EMBL/GenBank/DDBJ whole genome shotgun (WGS) entry which is preliminary data.</text>
</comment>